<dbReference type="RefSeq" id="WP_310575065.1">
    <property type="nucleotide sequence ID" value="NZ_JAVKPK010000012.1"/>
</dbReference>
<reference evidence="2" key="1">
    <citation type="submission" date="2023-07" db="EMBL/GenBank/DDBJ databases">
        <title>Whole-genome sequencing of a new Methanosarcina sp. Z-7115.</title>
        <authorList>
            <person name="Zhilina T.N."/>
            <person name="Merkel A.Y."/>
        </authorList>
    </citation>
    <scope>NUCLEOTIDE SEQUENCE [LARGE SCALE GENOMIC DNA]</scope>
    <source>
        <strain evidence="2">Z-7115</strain>
    </source>
</reference>
<name>A0ABU2CZ73_9EURY</name>
<dbReference type="Proteomes" id="UP001246244">
    <property type="component" value="Unassembled WGS sequence"/>
</dbReference>
<sequence>MLSRAVENVFKGIIMRIGKYPQVLSVLTLESAREMENLYSVAVQAIHQEKEISRVEEGA</sequence>
<comment type="caution">
    <text evidence="1">The sequence shown here is derived from an EMBL/GenBank/DDBJ whole genome shotgun (WGS) entry which is preliminary data.</text>
</comment>
<protein>
    <submittedName>
        <fullName evidence="1">Uncharacterized protein</fullName>
    </submittedName>
</protein>
<proteinExistence type="predicted"/>
<organism evidence="1 2">
    <name type="scientific">Methanosarcina baikalica</name>
    <dbReference type="NCBI Taxonomy" id="3073890"/>
    <lineage>
        <taxon>Archaea</taxon>
        <taxon>Methanobacteriati</taxon>
        <taxon>Methanobacteriota</taxon>
        <taxon>Stenosarchaea group</taxon>
        <taxon>Methanomicrobia</taxon>
        <taxon>Methanosarcinales</taxon>
        <taxon>Methanosarcinaceae</taxon>
        <taxon>Methanosarcina</taxon>
    </lineage>
</organism>
<evidence type="ECO:0000313" key="1">
    <source>
        <dbReference type="EMBL" id="MDR7665040.1"/>
    </source>
</evidence>
<keyword evidence="2" id="KW-1185">Reference proteome</keyword>
<evidence type="ECO:0000313" key="2">
    <source>
        <dbReference type="Proteomes" id="UP001246244"/>
    </source>
</evidence>
<accession>A0ABU2CZ73</accession>
<gene>
    <name evidence="1" type="ORF">RG963_04395</name>
</gene>
<dbReference type="EMBL" id="JAVKPK010000012">
    <property type="protein sequence ID" value="MDR7665040.1"/>
    <property type="molecule type" value="Genomic_DNA"/>
</dbReference>